<dbReference type="AlphaFoldDB" id="A0AAX2UZ62"/>
<sequence length="86" mass="9076">GSLGEALSQAERIGYPVMLKSTAGGGGIGLSRCENEAELTAAFDSVQRMGEHFFSDGGAFIERYVENARHVEVQIFGDGAGRVLAL</sequence>
<dbReference type="Pfam" id="PF02786">
    <property type="entry name" value="CPSase_L_D2"/>
    <property type="match status" value="1"/>
</dbReference>
<gene>
    <name evidence="3" type="ORF">FBF48_10960</name>
</gene>
<keyword evidence="1" id="KW-0092">Biotin</keyword>
<dbReference type="InterPro" id="IPR050856">
    <property type="entry name" value="Biotin_carboxylase_complex"/>
</dbReference>
<dbReference type="InterPro" id="IPR005479">
    <property type="entry name" value="CPAse_ATP-bd"/>
</dbReference>
<proteinExistence type="predicted"/>
<evidence type="ECO:0000256" key="1">
    <source>
        <dbReference type="ARBA" id="ARBA00023267"/>
    </source>
</evidence>
<feature type="non-terminal residue" evidence="3">
    <location>
        <position position="1"/>
    </location>
</feature>
<evidence type="ECO:0000313" key="4">
    <source>
        <dbReference type="Proteomes" id="UP000308186"/>
    </source>
</evidence>
<dbReference type="Proteomes" id="UP000308186">
    <property type="component" value="Unassembled WGS sequence"/>
</dbReference>
<dbReference type="PROSITE" id="PS00866">
    <property type="entry name" value="CPSASE_1"/>
    <property type="match status" value="1"/>
</dbReference>
<dbReference type="Gene3D" id="3.30.470.20">
    <property type="entry name" value="ATP-grasp fold, B domain"/>
    <property type="match status" value="1"/>
</dbReference>
<dbReference type="EMBL" id="VDCW01000136">
    <property type="protein sequence ID" value="TNF64397.1"/>
    <property type="molecule type" value="Genomic_DNA"/>
</dbReference>
<evidence type="ECO:0000259" key="2">
    <source>
        <dbReference type="PROSITE" id="PS00866"/>
    </source>
</evidence>
<dbReference type="Gene3D" id="3.30.1490.20">
    <property type="entry name" value="ATP-grasp fold, A domain"/>
    <property type="match status" value="1"/>
</dbReference>
<name>A0AAX2UZ62_STRSL</name>
<dbReference type="GO" id="GO:0005524">
    <property type="term" value="F:ATP binding"/>
    <property type="evidence" value="ECO:0007669"/>
    <property type="project" value="InterPro"/>
</dbReference>
<dbReference type="PANTHER" id="PTHR18866">
    <property type="entry name" value="CARBOXYLASE:PYRUVATE/ACETYL-COA/PROPIONYL-COA CARBOXYLASE"/>
    <property type="match status" value="1"/>
</dbReference>
<dbReference type="InterPro" id="IPR013815">
    <property type="entry name" value="ATP_grasp_subdomain_1"/>
</dbReference>
<protein>
    <recommendedName>
        <fullName evidence="2">Carbamoyl phosphate synthase ATP-binding domain-containing protein</fullName>
    </recommendedName>
</protein>
<organism evidence="3 4">
    <name type="scientific">Streptococcus salivarius</name>
    <dbReference type="NCBI Taxonomy" id="1304"/>
    <lineage>
        <taxon>Bacteria</taxon>
        <taxon>Bacillati</taxon>
        <taxon>Bacillota</taxon>
        <taxon>Bacilli</taxon>
        <taxon>Lactobacillales</taxon>
        <taxon>Streptococcaceae</taxon>
        <taxon>Streptococcus</taxon>
    </lineage>
</organism>
<accession>A0AAX2UZ62</accession>
<evidence type="ECO:0000313" key="3">
    <source>
        <dbReference type="EMBL" id="TNF64397.1"/>
    </source>
</evidence>
<dbReference type="SUPFAM" id="SSF56059">
    <property type="entry name" value="Glutathione synthetase ATP-binding domain-like"/>
    <property type="match status" value="1"/>
</dbReference>
<feature type="domain" description="Carbamoyl phosphate synthase ATP-binding" evidence="2">
    <location>
        <begin position="15"/>
        <end position="29"/>
    </location>
</feature>
<feature type="non-terminal residue" evidence="3">
    <location>
        <position position="86"/>
    </location>
</feature>
<comment type="caution">
    <text evidence="3">The sequence shown here is derived from an EMBL/GenBank/DDBJ whole genome shotgun (WGS) entry which is preliminary data.</text>
</comment>
<dbReference type="PANTHER" id="PTHR18866:SF128">
    <property type="entry name" value="UREA AMIDOLYASE"/>
    <property type="match status" value="1"/>
</dbReference>
<reference evidence="3 4" key="1">
    <citation type="submission" date="2019-06" db="EMBL/GenBank/DDBJ databases">
        <title>Genome Announcement To Ensure Probiotic Safety of Streptococcus salivarius UBSS01.</title>
        <authorList>
            <person name="Sulthana A."/>
            <person name="Lakshmi S.G."/>
            <person name="Madempudi R.S."/>
        </authorList>
    </citation>
    <scope>NUCLEOTIDE SEQUENCE [LARGE SCALE GENOMIC DNA]</scope>
    <source>
        <strain evidence="3 4">UBSS01</strain>
    </source>
</reference>